<dbReference type="SUPFAM" id="SSF53639">
    <property type="entry name" value="AraD/HMP-PK domain-like"/>
    <property type="match status" value="1"/>
</dbReference>
<gene>
    <name evidence="3" type="ORF">JYZ213_LOCUS37491</name>
</gene>
<reference evidence="3" key="1">
    <citation type="submission" date="2021-02" db="EMBL/GenBank/DDBJ databases">
        <authorList>
            <person name="Nowell W R."/>
        </authorList>
    </citation>
    <scope>NUCLEOTIDE SEQUENCE</scope>
</reference>
<dbReference type="Proteomes" id="UP000663845">
    <property type="component" value="Unassembled WGS sequence"/>
</dbReference>
<dbReference type="PANTHER" id="PTHR10672:SF3">
    <property type="entry name" value="PROTEIN HU-LI TAI SHAO"/>
    <property type="match status" value="1"/>
</dbReference>
<dbReference type="GO" id="GO:0014069">
    <property type="term" value="C:postsynaptic density"/>
    <property type="evidence" value="ECO:0007669"/>
    <property type="project" value="TreeGrafter"/>
</dbReference>
<evidence type="ECO:0000259" key="2">
    <source>
        <dbReference type="SMART" id="SM01007"/>
    </source>
</evidence>
<dbReference type="GO" id="GO:0005886">
    <property type="term" value="C:plasma membrane"/>
    <property type="evidence" value="ECO:0007669"/>
    <property type="project" value="UniProtKB-SubCell"/>
</dbReference>
<dbReference type="InterPro" id="IPR036409">
    <property type="entry name" value="Aldolase_II/adducin_N_sf"/>
</dbReference>
<dbReference type="GO" id="GO:0005856">
    <property type="term" value="C:cytoskeleton"/>
    <property type="evidence" value="ECO:0007669"/>
    <property type="project" value="TreeGrafter"/>
</dbReference>
<comment type="caution">
    <text evidence="3">The sequence shown here is derived from an EMBL/GenBank/DDBJ whole genome shotgun (WGS) entry which is preliminary data.</text>
</comment>
<dbReference type="SMART" id="SM01007">
    <property type="entry name" value="Aldolase_II"/>
    <property type="match status" value="1"/>
</dbReference>
<dbReference type="Pfam" id="PF00596">
    <property type="entry name" value="Aldolase_II"/>
    <property type="match status" value="1"/>
</dbReference>
<proteinExistence type="inferred from homology"/>
<dbReference type="Gene3D" id="3.40.225.10">
    <property type="entry name" value="Class II aldolase/adducin N-terminal domain"/>
    <property type="match status" value="1"/>
</dbReference>
<dbReference type="AlphaFoldDB" id="A0A815KH29"/>
<comment type="similarity">
    <text evidence="1">Belongs to the aldolase class II family. Adducin subfamily.</text>
</comment>
<sequence>NMPGEGNTLSTINDRPSASILLNSPEFYNELTNLLITDGNNESLEKLSNLLLPITKLDATACKGPVLPVNDIRGIDSRSYVKNERYLRCKLASLYRVIDLYGWNYGTCYNHISARVNNSTEQFLIKPIGLAFHEITGSSLVKIDSNGSIIDPGSTTFGVNALSFSLYSFIYKHRPDINCIIHVQTPTVTAISAMKCGLLGLCQEALICGQATTHQIQIDSITNRLSTDENIQQSTAKVLILPNYGMLACGTTVEEAWHITFHLILACESQLRAVSMGIDNLIMPSDSSAKQVTNTVGAGGGGVNTTDVKWNIGELEWSTLMIVLDRAGYHTGYIYREPLIRFIDKQ</sequence>
<name>A0A815KH29_9BILA</name>
<evidence type="ECO:0000313" key="4">
    <source>
        <dbReference type="Proteomes" id="UP000663845"/>
    </source>
</evidence>
<evidence type="ECO:0000256" key="1">
    <source>
        <dbReference type="ARBA" id="ARBA00006274"/>
    </source>
</evidence>
<dbReference type="InterPro" id="IPR001303">
    <property type="entry name" value="Aldolase_II/adducin_N"/>
</dbReference>
<protein>
    <recommendedName>
        <fullName evidence="2">Class II aldolase/adducin N-terminal domain-containing protein</fullName>
    </recommendedName>
</protein>
<dbReference type="InterPro" id="IPR051017">
    <property type="entry name" value="Aldolase-II_Adducin_sf"/>
</dbReference>
<evidence type="ECO:0000313" key="3">
    <source>
        <dbReference type="EMBL" id="CAF1396150.1"/>
    </source>
</evidence>
<dbReference type="GO" id="GO:0051015">
    <property type="term" value="F:actin filament binding"/>
    <property type="evidence" value="ECO:0007669"/>
    <property type="project" value="TreeGrafter"/>
</dbReference>
<dbReference type="PANTHER" id="PTHR10672">
    <property type="entry name" value="ADDUCIN"/>
    <property type="match status" value="1"/>
</dbReference>
<feature type="non-terminal residue" evidence="3">
    <location>
        <position position="1"/>
    </location>
</feature>
<feature type="domain" description="Class II aldolase/adducin N-terminal" evidence="2">
    <location>
        <begin position="89"/>
        <end position="271"/>
    </location>
</feature>
<accession>A0A815KH29</accession>
<organism evidence="3 4">
    <name type="scientific">Adineta steineri</name>
    <dbReference type="NCBI Taxonomy" id="433720"/>
    <lineage>
        <taxon>Eukaryota</taxon>
        <taxon>Metazoa</taxon>
        <taxon>Spiralia</taxon>
        <taxon>Gnathifera</taxon>
        <taxon>Rotifera</taxon>
        <taxon>Eurotatoria</taxon>
        <taxon>Bdelloidea</taxon>
        <taxon>Adinetida</taxon>
        <taxon>Adinetidae</taxon>
        <taxon>Adineta</taxon>
    </lineage>
</organism>
<dbReference type="EMBL" id="CAJNOG010001005">
    <property type="protein sequence ID" value="CAF1396150.1"/>
    <property type="molecule type" value="Genomic_DNA"/>
</dbReference>